<evidence type="ECO:0000313" key="4">
    <source>
        <dbReference type="Proteomes" id="UP000026915"/>
    </source>
</evidence>
<organism evidence="3 4">
    <name type="scientific">Theobroma cacao</name>
    <name type="common">Cacao</name>
    <name type="synonym">Cocoa</name>
    <dbReference type="NCBI Taxonomy" id="3641"/>
    <lineage>
        <taxon>Eukaryota</taxon>
        <taxon>Viridiplantae</taxon>
        <taxon>Streptophyta</taxon>
        <taxon>Embryophyta</taxon>
        <taxon>Tracheophyta</taxon>
        <taxon>Spermatophyta</taxon>
        <taxon>Magnoliopsida</taxon>
        <taxon>eudicotyledons</taxon>
        <taxon>Gunneridae</taxon>
        <taxon>Pentapetalae</taxon>
        <taxon>rosids</taxon>
        <taxon>malvids</taxon>
        <taxon>Malvales</taxon>
        <taxon>Malvaceae</taxon>
        <taxon>Byttnerioideae</taxon>
        <taxon>Theobroma</taxon>
    </lineage>
</organism>
<feature type="domain" description="ORC1/DEAH AAA+ ATPase" evidence="2">
    <location>
        <begin position="67"/>
        <end position="166"/>
    </location>
</feature>
<feature type="region of interest" description="Disordered" evidence="1">
    <location>
        <begin position="1"/>
        <end position="29"/>
    </location>
</feature>
<dbReference type="GO" id="GO:0043531">
    <property type="term" value="F:ADP binding"/>
    <property type="evidence" value="ECO:0007669"/>
    <property type="project" value="InterPro"/>
</dbReference>
<dbReference type="InParanoid" id="A0A061GE39"/>
<gene>
    <name evidence="3" type="ORF">TCM_016660</name>
</gene>
<dbReference type="STRING" id="3641.A0A061GE39"/>
<dbReference type="InterPro" id="IPR049945">
    <property type="entry name" value="AAA_22"/>
</dbReference>
<accession>A0A061GE39</accession>
<dbReference type="PANTHER" id="PTHR47186">
    <property type="entry name" value="LEUCINE-RICH REPEAT-CONTAINING PROTEIN 57"/>
    <property type="match status" value="1"/>
</dbReference>
<keyword evidence="4" id="KW-1185">Reference proteome</keyword>
<dbReference type="InterPro" id="IPR027417">
    <property type="entry name" value="P-loop_NTPase"/>
</dbReference>
<name>A0A061GE39_THECC</name>
<proteinExistence type="predicted"/>
<dbReference type="PANTHER" id="PTHR47186:SF15">
    <property type="entry name" value="NB-ARC DOMAIN-CONTAINING PROTEIN"/>
    <property type="match status" value="1"/>
</dbReference>
<dbReference type="eggNOG" id="KOG4658">
    <property type="taxonomic scope" value="Eukaryota"/>
</dbReference>
<sequence length="810" mass="91680">MSNTGASTHEIGEEHEQVSAQETSGEHEMGIPQNLSEQHNEVMKLTATEVHAEKIFHLLETSSVSKIILTGEAGTGKTWMARRICKLFQEKRRICKLAVENNHDEPLWISLEQKHDESSLYDTIARQFSLPTSTDAREDTGKNEKKEGSVKSVKEEMEEKLKAAQQKMEEKLKAAQEFILIVLDGQVGTMTENDQKEEMVNKILGLEVCGQNHKDKFKILITRRDNNGGWSEGMKKVVVEPLSGNEALKLLNKEIVVDEVLQLQGFKELSEAIQKKSKVLPANILMLAGTLNYIAKDNSGNLDLALEAAVNDLRQLLRYTYDKEPGNCMIDCFWHSWHFLGKHGGVHYNELITNWIMERDLNPTDPIEMAYEEGHHVLMKLIDYHLLKMQEDNVVVLEGATLDMNEYCRRGYTETADPGLASVLKDYDWKVLEGITPADGMMKTLCSDKKEEMISSLLIDGSRLSREVHETFFGAKPNLSMLAIFYPRLKSFEELSISKMEKLLVLLLRGSYLLEDIKHISKLKALTVLEISGSTYLKEIPDEFFNQVSGLRSLNLSAVGIESLPSSFPELTELRRLILRQCSSLRELPKLVNFSKLEVIDLSESINLEKIQEKSFKSFEKLQLINFSGTKIEKLPIVKSLQNLKILLLRGCRQLVGMRSLKQVSSLKILDLSGAVKIREIMYDSFEGADDLRELDLSETQIQFLPSDICNLQKLRLKGCSSLIDLPELKGHSNLEELDLSGCKSLVKLPDLTALQNLKILVLNNCSKLESLPDLKSLSKLETLDICGTKLWSKDVEDSLTRMTRLQILK</sequence>
<dbReference type="PRINTS" id="PR00364">
    <property type="entry name" value="DISEASERSIST"/>
</dbReference>
<dbReference type="Gene3D" id="3.80.10.10">
    <property type="entry name" value="Ribonuclease Inhibitor"/>
    <property type="match status" value="2"/>
</dbReference>
<evidence type="ECO:0000313" key="3">
    <source>
        <dbReference type="EMBL" id="EOY25299.1"/>
    </source>
</evidence>
<dbReference type="EMBL" id="CM001881">
    <property type="protein sequence ID" value="EOY25299.1"/>
    <property type="molecule type" value="Genomic_DNA"/>
</dbReference>
<dbReference type="AlphaFoldDB" id="A0A061GE39"/>
<dbReference type="PROSITE" id="PS51450">
    <property type="entry name" value="LRR"/>
    <property type="match status" value="1"/>
</dbReference>
<evidence type="ECO:0000256" key="1">
    <source>
        <dbReference type="SAM" id="MobiDB-lite"/>
    </source>
</evidence>
<evidence type="ECO:0000259" key="2">
    <source>
        <dbReference type="Pfam" id="PF13401"/>
    </source>
</evidence>
<dbReference type="SUPFAM" id="SSF52540">
    <property type="entry name" value="P-loop containing nucleoside triphosphate hydrolases"/>
    <property type="match status" value="1"/>
</dbReference>
<dbReference type="InterPro" id="IPR001611">
    <property type="entry name" value="Leu-rich_rpt"/>
</dbReference>
<dbReference type="HOGENOM" id="CLU_348331_0_0_1"/>
<feature type="region of interest" description="Disordered" evidence="1">
    <location>
        <begin position="131"/>
        <end position="154"/>
    </location>
</feature>
<reference evidence="3 4" key="1">
    <citation type="journal article" date="2013" name="Genome Biol.">
        <title>The genome sequence of the most widely cultivated cacao type and its use to identify candidate genes regulating pod color.</title>
        <authorList>
            <person name="Motamayor J.C."/>
            <person name="Mockaitis K."/>
            <person name="Schmutz J."/>
            <person name="Haiminen N."/>
            <person name="Iii D.L."/>
            <person name="Cornejo O."/>
            <person name="Findley S.D."/>
            <person name="Zheng P."/>
            <person name="Utro F."/>
            <person name="Royaert S."/>
            <person name="Saski C."/>
            <person name="Jenkins J."/>
            <person name="Podicheti R."/>
            <person name="Zhao M."/>
            <person name="Scheffler B.E."/>
            <person name="Stack J.C."/>
            <person name="Feltus F.A."/>
            <person name="Mustiga G.M."/>
            <person name="Amores F."/>
            <person name="Phillips W."/>
            <person name="Marelli J.P."/>
            <person name="May G.D."/>
            <person name="Shapiro H."/>
            <person name="Ma J."/>
            <person name="Bustamante C.D."/>
            <person name="Schnell R.J."/>
            <person name="Main D."/>
            <person name="Gilbert D."/>
            <person name="Parida L."/>
            <person name="Kuhn D.N."/>
        </authorList>
    </citation>
    <scope>NUCLEOTIDE SEQUENCE [LARGE SCALE GENOMIC DNA]</scope>
    <source>
        <strain evidence="4">cv. Matina 1-6</strain>
    </source>
</reference>
<dbReference type="Gene3D" id="3.40.50.300">
    <property type="entry name" value="P-loop containing nucleotide triphosphate hydrolases"/>
    <property type="match status" value="1"/>
</dbReference>
<protein>
    <submittedName>
        <fullName evidence="3">Nbs-lrr resistance-like protein</fullName>
    </submittedName>
</protein>
<dbReference type="Pfam" id="PF13401">
    <property type="entry name" value="AAA_22"/>
    <property type="match status" value="1"/>
</dbReference>
<dbReference type="InterPro" id="IPR032675">
    <property type="entry name" value="LRR_dom_sf"/>
</dbReference>
<dbReference type="SUPFAM" id="SSF52058">
    <property type="entry name" value="L domain-like"/>
    <property type="match status" value="1"/>
</dbReference>
<dbReference type="Proteomes" id="UP000026915">
    <property type="component" value="Chromosome 3"/>
</dbReference>
<dbReference type="Gramene" id="EOY25299">
    <property type="protein sequence ID" value="EOY25299"/>
    <property type="gene ID" value="TCM_016660"/>
</dbReference>
<feature type="compositionally biased region" description="Basic and acidic residues" evidence="1">
    <location>
        <begin position="135"/>
        <end position="154"/>
    </location>
</feature>
<dbReference type="OMA" id="MKLIDYH"/>